<dbReference type="PROSITE" id="PS50994">
    <property type="entry name" value="INTEGRASE"/>
    <property type="match status" value="1"/>
</dbReference>
<dbReference type="InterPro" id="IPR001584">
    <property type="entry name" value="Integrase_cat-core"/>
</dbReference>
<dbReference type="InterPro" id="IPR039537">
    <property type="entry name" value="Retrotran_Ty1/copia-like"/>
</dbReference>
<evidence type="ECO:0000256" key="2">
    <source>
        <dbReference type="ARBA" id="ARBA00022723"/>
    </source>
</evidence>
<evidence type="ECO:0000256" key="6">
    <source>
        <dbReference type="ARBA" id="ARBA00022908"/>
    </source>
</evidence>
<dbReference type="PANTHER" id="PTHR42648">
    <property type="entry name" value="TRANSPOSASE, PUTATIVE-RELATED"/>
    <property type="match status" value="1"/>
</dbReference>
<keyword evidence="6" id="KW-0229">DNA integration</keyword>
<feature type="domain" description="Integrase catalytic" evidence="8">
    <location>
        <begin position="173"/>
        <end position="326"/>
    </location>
</feature>
<dbReference type="GO" id="GO:0046872">
    <property type="term" value="F:metal ion binding"/>
    <property type="evidence" value="ECO:0007669"/>
    <property type="project" value="UniProtKB-KW"/>
</dbReference>
<dbReference type="SUPFAM" id="SSF53098">
    <property type="entry name" value="Ribonuclease H-like"/>
    <property type="match status" value="1"/>
</dbReference>
<gene>
    <name evidence="9" type="ORF">ENV35_00905</name>
</gene>
<protein>
    <recommendedName>
        <fullName evidence="8">Integrase catalytic domain-containing protein</fullName>
    </recommendedName>
</protein>
<evidence type="ECO:0000256" key="3">
    <source>
        <dbReference type="ARBA" id="ARBA00022759"/>
    </source>
</evidence>
<keyword evidence="3" id="KW-0255">Endonuclease</keyword>
<evidence type="ECO:0000256" key="4">
    <source>
        <dbReference type="ARBA" id="ARBA00022801"/>
    </source>
</evidence>
<keyword evidence="4" id="KW-0378">Hydrolase</keyword>
<dbReference type="Gene3D" id="3.30.420.10">
    <property type="entry name" value="Ribonuclease H-like superfamily/Ribonuclease H"/>
    <property type="match status" value="1"/>
</dbReference>
<dbReference type="GO" id="GO:0016787">
    <property type="term" value="F:hydrolase activity"/>
    <property type="evidence" value="ECO:0007669"/>
    <property type="project" value="UniProtKB-KW"/>
</dbReference>
<name>A0A7C3SML4_9BACT</name>
<dbReference type="InterPro" id="IPR036397">
    <property type="entry name" value="RNaseH_sf"/>
</dbReference>
<evidence type="ECO:0000259" key="8">
    <source>
        <dbReference type="PROSITE" id="PS50994"/>
    </source>
</evidence>
<dbReference type="InterPro" id="IPR012337">
    <property type="entry name" value="RNaseH-like_sf"/>
</dbReference>
<sequence>MQVLRKFYGVKGSWSFYYWSVRMTYLVTDKAKWRAKVVTFFEKYGLEATEEAFSVKKSSIYKWRKLLKDNQGRLEVLNDKSKVSKLKRKPNWDPRIVNFIKDLREQYPRLGKAKIKPFLDEFCLKNNLKTISESTIYRIITNKKFFFHPRKITHYGKIVKTEYRKKLRRKGYQPEYPEDLLQIDSITRFKDGLKRYILTAIDCEGEFSFAYSYSSLSSKSAQDFFKKLESVFPFKIKAVQTDNGLEFEKYFRDELEKRGITHFWNYPKHFQMNAKTERFNRTLQEEFLDYHTHLFYDLNELNQKLMEWLLFYNTQRLHYSTTKIHY</sequence>
<dbReference type="EMBL" id="DTGA01000025">
    <property type="protein sequence ID" value="HGB30417.1"/>
    <property type="molecule type" value="Genomic_DNA"/>
</dbReference>
<evidence type="ECO:0000256" key="1">
    <source>
        <dbReference type="ARBA" id="ARBA00022722"/>
    </source>
</evidence>
<dbReference type="GO" id="GO:0003676">
    <property type="term" value="F:nucleic acid binding"/>
    <property type="evidence" value="ECO:0007669"/>
    <property type="project" value="InterPro"/>
</dbReference>
<dbReference type="GO" id="GO:0015074">
    <property type="term" value="P:DNA integration"/>
    <property type="evidence" value="ECO:0007669"/>
    <property type="project" value="UniProtKB-KW"/>
</dbReference>
<keyword evidence="5" id="KW-0460">Magnesium</keyword>
<dbReference type="AlphaFoldDB" id="A0A7C3SML4"/>
<dbReference type="Pfam" id="PF13683">
    <property type="entry name" value="rve_3"/>
    <property type="match status" value="1"/>
</dbReference>
<comment type="caution">
    <text evidence="9">The sequence shown here is derived from an EMBL/GenBank/DDBJ whole genome shotgun (WGS) entry which is preliminary data.</text>
</comment>
<keyword evidence="7" id="KW-0233">DNA recombination</keyword>
<reference evidence="9" key="1">
    <citation type="journal article" date="2020" name="mSystems">
        <title>Genome- and Community-Level Interaction Insights into Carbon Utilization and Element Cycling Functions of Hydrothermarchaeota in Hydrothermal Sediment.</title>
        <authorList>
            <person name="Zhou Z."/>
            <person name="Liu Y."/>
            <person name="Xu W."/>
            <person name="Pan J."/>
            <person name="Luo Z.H."/>
            <person name="Li M."/>
        </authorList>
    </citation>
    <scope>NUCLEOTIDE SEQUENCE [LARGE SCALE GENOMIC DNA]</scope>
    <source>
        <strain evidence="9">SpSt-751</strain>
    </source>
</reference>
<accession>A0A7C3SML4</accession>
<organism evidence="9">
    <name type="scientific">Dictyoglomus turgidum</name>
    <dbReference type="NCBI Taxonomy" id="513050"/>
    <lineage>
        <taxon>Bacteria</taxon>
        <taxon>Pseudomonadati</taxon>
        <taxon>Dictyoglomota</taxon>
        <taxon>Dictyoglomia</taxon>
        <taxon>Dictyoglomales</taxon>
        <taxon>Dictyoglomaceae</taxon>
        <taxon>Dictyoglomus</taxon>
    </lineage>
</organism>
<evidence type="ECO:0000313" key="9">
    <source>
        <dbReference type="EMBL" id="HGB30417.1"/>
    </source>
</evidence>
<evidence type="ECO:0000256" key="5">
    <source>
        <dbReference type="ARBA" id="ARBA00022842"/>
    </source>
</evidence>
<dbReference type="PANTHER" id="PTHR42648:SF11">
    <property type="entry name" value="TRANSPOSON TY4-P GAG-POL POLYPROTEIN"/>
    <property type="match status" value="1"/>
</dbReference>
<keyword evidence="2" id="KW-0479">Metal-binding</keyword>
<dbReference type="GO" id="GO:0006310">
    <property type="term" value="P:DNA recombination"/>
    <property type="evidence" value="ECO:0007669"/>
    <property type="project" value="UniProtKB-KW"/>
</dbReference>
<proteinExistence type="predicted"/>
<evidence type="ECO:0000256" key="7">
    <source>
        <dbReference type="ARBA" id="ARBA00023172"/>
    </source>
</evidence>
<keyword evidence="1" id="KW-0540">Nuclease</keyword>
<dbReference type="GO" id="GO:0004519">
    <property type="term" value="F:endonuclease activity"/>
    <property type="evidence" value="ECO:0007669"/>
    <property type="project" value="UniProtKB-KW"/>
</dbReference>